<dbReference type="AlphaFoldDB" id="A0A1Y0F5Q7"/>
<protein>
    <recommendedName>
        <fullName evidence="3">DNA-binding protein</fullName>
    </recommendedName>
</protein>
<dbReference type="EMBL" id="CP020858">
    <property type="protein sequence ID" value="ARU18584.1"/>
    <property type="molecule type" value="Genomic_DNA"/>
</dbReference>
<dbReference type="Proteomes" id="UP000195378">
    <property type="component" value="Chromosome"/>
</dbReference>
<evidence type="ECO:0008006" key="3">
    <source>
        <dbReference type="Google" id="ProtNLM"/>
    </source>
</evidence>
<evidence type="ECO:0000313" key="1">
    <source>
        <dbReference type="EMBL" id="ARU18584.1"/>
    </source>
</evidence>
<accession>A0A1Y0F5Q7</accession>
<gene>
    <name evidence="1" type="ORF">B7R82_00600</name>
</gene>
<proteinExistence type="predicted"/>
<evidence type="ECO:0000313" key="2">
    <source>
        <dbReference type="Proteomes" id="UP000195378"/>
    </source>
</evidence>
<reference evidence="1 2" key="1">
    <citation type="submission" date="2017-04" db="EMBL/GenBank/DDBJ databases">
        <title>Complete genome sequence of Lactobacillus salivarius ZLS006, a probiotic strain isolated from healthy piglet.</title>
        <authorList>
            <person name="Zhang D."/>
        </authorList>
    </citation>
    <scope>NUCLEOTIDE SEQUENCE [LARGE SCALE GENOMIC DNA]</scope>
    <source>
        <strain evidence="1 2">ZLS006</strain>
    </source>
</reference>
<name>A0A1Y0F5Q7_9LACO</name>
<sequence>MILINGIPAPKELITIFSMVKGATLEHPVKTVDLKRATGLSERMIRDGINNLRFTYSVPIGSIRHATNAGYYFIRSETDLIACIAPIRAQAREELNVVNKLKDNLKEWRF</sequence>
<dbReference type="RefSeq" id="WP_087448479.1">
    <property type="nucleotide sequence ID" value="NZ_CP020858.1"/>
</dbReference>
<organism evidence="1 2">
    <name type="scientific">Ligilactobacillus salivarius</name>
    <dbReference type="NCBI Taxonomy" id="1624"/>
    <lineage>
        <taxon>Bacteria</taxon>
        <taxon>Bacillati</taxon>
        <taxon>Bacillota</taxon>
        <taxon>Bacilli</taxon>
        <taxon>Lactobacillales</taxon>
        <taxon>Lactobacillaceae</taxon>
        <taxon>Ligilactobacillus</taxon>
    </lineage>
</organism>